<dbReference type="InterPro" id="IPR008889">
    <property type="entry name" value="VQ"/>
</dbReference>
<name>A0ABR2SPG7_9ROSI</name>
<reference evidence="5 6" key="1">
    <citation type="journal article" date="2024" name="G3 (Bethesda)">
        <title>Genome assembly of Hibiscus sabdariffa L. provides insights into metabolisms of medicinal natural products.</title>
        <authorList>
            <person name="Kim T."/>
        </authorList>
    </citation>
    <scope>NUCLEOTIDE SEQUENCE [LARGE SCALE GENOMIC DNA]</scope>
    <source>
        <strain evidence="5">TK-2024</strain>
        <tissue evidence="5">Old leaves</tissue>
    </source>
</reference>
<protein>
    <recommendedName>
        <fullName evidence="4">VQ domain-containing protein</fullName>
    </recommendedName>
</protein>
<comment type="caution">
    <text evidence="5">The sequence shown here is derived from an EMBL/GenBank/DDBJ whole genome shotgun (WGS) entry which is preliminary data.</text>
</comment>
<evidence type="ECO:0000259" key="4">
    <source>
        <dbReference type="Pfam" id="PF05678"/>
    </source>
</evidence>
<gene>
    <name evidence="5" type="ORF">V6N11_067025</name>
</gene>
<sequence>MENHQYTTMASSSSSTPTATVTSTTFIRADANTFRDLVQKLTGFTGDTDKLPGILSSKSSVPFPGGDSITPRRPHFKLQERRQQRQHPMRKLEIELGLTTSTLGLRSNSSTSQCCSPGQVQLLDAPSPVTPQSPLLPYESLFYSCSGTISPSSPVVSVSEEEKAITERGFYLHPPALNTPRRTQPPELLTLFPLTSPCRDKRE</sequence>
<accession>A0ABR2SPG7</accession>
<evidence type="ECO:0000313" key="5">
    <source>
        <dbReference type="EMBL" id="KAK9027183.1"/>
    </source>
</evidence>
<dbReference type="PANTHER" id="PTHR33402">
    <property type="entry name" value="VQ MOTIF-CONTAINING PROTEIN 11-LIKE"/>
    <property type="match status" value="1"/>
</dbReference>
<organism evidence="5 6">
    <name type="scientific">Hibiscus sabdariffa</name>
    <name type="common">roselle</name>
    <dbReference type="NCBI Taxonomy" id="183260"/>
    <lineage>
        <taxon>Eukaryota</taxon>
        <taxon>Viridiplantae</taxon>
        <taxon>Streptophyta</taxon>
        <taxon>Embryophyta</taxon>
        <taxon>Tracheophyta</taxon>
        <taxon>Spermatophyta</taxon>
        <taxon>Magnoliopsida</taxon>
        <taxon>eudicotyledons</taxon>
        <taxon>Gunneridae</taxon>
        <taxon>Pentapetalae</taxon>
        <taxon>rosids</taxon>
        <taxon>malvids</taxon>
        <taxon>Malvales</taxon>
        <taxon>Malvaceae</taxon>
        <taxon>Malvoideae</taxon>
        <taxon>Hibiscus</taxon>
    </lineage>
</organism>
<dbReference type="PANTHER" id="PTHR33402:SF3">
    <property type="entry name" value="VQ DOMAIN-CONTAINING PROTEIN"/>
    <property type="match status" value="1"/>
</dbReference>
<dbReference type="InterPro" id="IPR039611">
    <property type="entry name" value="VQ_4/11/13/19/31/33"/>
</dbReference>
<dbReference type="Proteomes" id="UP001396334">
    <property type="component" value="Unassembled WGS sequence"/>
</dbReference>
<dbReference type="EMBL" id="JBBPBN010000012">
    <property type="protein sequence ID" value="KAK9027183.1"/>
    <property type="molecule type" value="Genomic_DNA"/>
</dbReference>
<evidence type="ECO:0000256" key="2">
    <source>
        <dbReference type="ARBA" id="ARBA00022553"/>
    </source>
</evidence>
<keyword evidence="3" id="KW-0539">Nucleus</keyword>
<keyword evidence="6" id="KW-1185">Reference proteome</keyword>
<proteinExistence type="predicted"/>
<evidence type="ECO:0000256" key="3">
    <source>
        <dbReference type="ARBA" id="ARBA00023242"/>
    </source>
</evidence>
<feature type="domain" description="VQ" evidence="4">
    <location>
        <begin position="23"/>
        <end position="43"/>
    </location>
</feature>
<dbReference type="Pfam" id="PF05678">
    <property type="entry name" value="VQ"/>
    <property type="match status" value="1"/>
</dbReference>
<evidence type="ECO:0000256" key="1">
    <source>
        <dbReference type="ARBA" id="ARBA00004123"/>
    </source>
</evidence>
<comment type="subcellular location">
    <subcellularLocation>
        <location evidence="1">Nucleus</location>
    </subcellularLocation>
</comment>
<keyword evidence="2" id="KW-0597">Phosphoprotein</keyword>
<evidence type="ECO:0000313" key="6">
    <source>
        <dbReference type="Proteomes" id="UP001396334"/>
    </source>
</evidence>